<dbReference type="GO" id="GO:0004930">
    <property type="term" value="F:G protein-coupled receptor activity"/>
    <property type="evidence" value="ECO:0007669"/>
    <property type="project" value="UniProtKB-KW"/>
</dbReference>
<dbReference type="InterPro" id="IPR001828">
    <property type="entry name" value="ANF_lig-bd_rcpt"/>
</dbReference>
<dbReference type="PRINTS" id="PR00593">
    <property type="entry name" value="MTABOTROPICR"/>
</dbReference>
<feature type="transmembrane region" description="Helical" evidence="13">
    <location>
        <begin position="853"/>
        <end position="875"/>
    </location>
</feature>
<feature type="transmembrane region" description="Helical" evidence="13">
    <location>
        <begin position="895"/>
        <end position="915"/>
    </location>
</feature>
<evidence type="ECO:0000256" key="9">
    <source>
        <dbReference type="ARBA" id="ARBA00023170"/>
    </source>
</evidence>
<feature type="transmembrane region" description="Helical" evidence="13">
    <location>
        <begin position="700"/>
        <end position="718"/>
    </location>
</feature>
<evidence type="ECO:0000256" key="13">
    <source>
        <dbReference type="SAM" id="Phobius"/>
    </source>
</evidence>
<organism evidence="15 16">
    <name type="scientific">Brachionus calyciflorus</name>
    <dbReference type="NCBI Taxonomy" id="104777"/>
    <lineage>
        <taxon>Eukaryota</taxon>
        <taxon>Metazoa</taxon>
        <taxon>Spiralia</taxon>
        <taxon>Gnathifera</taxon>
        <taxon>Rotifera</taxon>
        <taxon>Eurotatoria</taxon>
        <taxon>Monogononta</taxon>
        <taxon>Pseudotrocha</taxon>
        <taxon>Ploima</taxon>
        <taxon>Brachionidae</taxon>
        <taxon>Brachionus</taxon>
    </lineage>
</organism>
<dbReference type="PRINTS" id="PR00248">
    <property type="entry name" value="GPCRMGR"/>
</dbReference>
<feature type="transmembrane region" description="Helical" evidence="13">
    <location>
        <begin position="822"/>
        <end position="841"/>
    </location>
</feature>
<evidence type="ECO:0000313" key="15">
    <source>
        <dbReference type="EMBL" id="CAF0920190.1"/>
    </source>
</evidence>
<evidence type="ECO:0000256" key="10">
    <source>
        <dbReference type="ARBA" id="ARBA00023180"/>
    </source>
</evidence>
<keyword evidence="5" id="KW-0732">Signal</keyword>
<dbReference type="Gene3D" id="2.10.50.30">
    <property type="entry name" value="GPCR, family 3, nine cysteines domain"/>
    <property type="match status" value="1"/>
</dbReference>
<keyword evidence="3" id="KW-1003">Cell membrane</keyword>
<evidence type="ECO:0000256" key="12">
    <source>
        <dbReference type="SAM" id="MobiDB-lite"/>
    </source>
</evidence>
<keyword evidence="6 13" id="KW-1133">Transmembrane helix</keyword>
<keyword evidence="7" id="KW-0297">G-protein coupled receptor</keyword>
<gene>
    <name evidence="15" type="ORF">OXX778_LOCUS12345</name>
</gene>
<dbReference type="Pfam" id="PF01094">
    <property type="entry name" value="ANF_receptor"/>
    <property type="match status" value="1"/>
</dbReference>
<feature type="transmembrane region" description="Helical" evidence="13">
    <location>
        <begin position="665"/>
        <end position="688"/>
    </location>
</feature>
<evidence type="ECO:0000256" key="11">
    <source>
        <dbReference type="ARBA" id="ARBA00023224"/>
    </source>
</evidence>
<comment type="caution">
    <text evidence="15">The sequence shown here is derived from an EMBL/GenBank/DDBJ whole genome shotgun (WGS) entry which is preliminary data.</text>
</comment>
<dbReference type="SUPFAM" id="SSF53822">
    <property type="entry name" value="Periplasmic binding protein-like I"/>
    <property type="match status" value="1"/>
</dbReference>
<dbReference type="FunFam" id="2.10.50.30:FF:000004">
    <property type="entry name" value="Taste receptor type 1 member 3-like protein"/>
    <property type="match status" value="1"/>
</dbReference>
<comment type="similarity">
    <text evidence="2">Belongs to the G-protein coupled receptor 3 family.</text>
</comment>
<reference evidence="15" key="1">
    <citation type="submission" date="2021-02" db="EMBL/GenBank/DDBJ databases">
        <authorList>
            <person name="Nowell W R."/>
        </authorList>
    </citation>
    <scope>NUCLEOTIDE SEQUENCE</scope>
    <source>
        <strain evidence="15">Ploen Becks lab</strain>
    </source>
</reference>
<dbReference type="InterPro" id="IPR017978">
    <property type="entry name" value="GPCR_3_C"/>
</dbReference>
<evidence type="ECO:0000256" key="2">
    <source>
        <dbReference type="ARBA" id="ARBA00007242"/>
    </source>
</evidence>
<feature type="region of interest" description="Disordered" evidence="12">
    <location>
        <begin position="1168"/>
        <end position="1189"/>
    </location>
</feature>
<keyword evidence="11" id="KW-0807">Transducer</keyword>
<dbReference type="PROSITE" id="PS50259">
    <property type="entry name" value="G_PROTEIN_RECEP_F3_4"/>
    <property type="match status" value="1"/>
</dbReference>
<dbReference type="InterPro" id="IPR000162">
    <property type="entry name" value="GPCR_3_mtglu_rcpt"/>
</dbReference>
<keyword evidence="10" id="KW-0325">Glycoprotein</keyword>
<dbReference type="OrthoDB" id="425344at2759"/>
<feature type="transmembrane region" description="Helical" evidence="13">
    <location>
        <begin position="776"/>
        <end position="796"/>
    </location>
</feature>
<evidence type="ECO:0000313" key="16">
    <source>
        <dbReference type="Proteomes" id="UP000663879"/>
    </source>
</evidence>
<evidence type="ECO:0000256" key="7">
    <source>
        <dbReference type="ARBA" id="ARBA00023040"/>
    </source>
</evidence>
<feature type="compositionally biased region" description="Basic and acidic residues" evidence="12">
    <location>
        <begin position="1180"/>
        <end position="1189"/>
    </location>
</feature>
<accession>A0A814AWX2</accession>
<evidence type="ECO:0000256" key="8">
    <source>
        <dbReference type="ARBA" id="ARBA00023136"/>
    </source>
</evidence>
<dbReference type="PANTHER" id="PTHR24060">
    <property type="entry name" value="METABOTROPIC GLUTAMATE RECEPTOR"/>
    <property type="match status" value="1"/>
</dbReference>
<evidence type="ECO:0000256" key="6">
    <source>
        <dbReference type="ARBA" id="ARBA00022989"/>
    </source>
</evidence>
<keyword evidence="16" id="KW-1185">Reference proteome</keyword>
<feature type="compositionally biased region" description="Low complexity" evidence="12">
    <location>
        <begin position="1170"/>
        <end position="1179"/>
    </location>
</feature>
<comment type="subcellular location">
    <subcellularLocation>
        <location evidence="1">Cell membrane</location>
        <topology evidence="1">Multi-pass membrane protein</topology>
    </subcellularLocation>
</comment>
<feature type="transmembrane region" description="Helical" evidence="13">
    <location>
        <begin position="724"/>
        <end position="747"/>
    </location>
</feature>
<evidence type="ECO:0000256" key="4">
    <source>
        <dbReference type="ARBA" id="ARBA00022692"/>
    </source>
</evidence>
<proteinExistence type="inferred from homology"/>
<name>A0A814AWX2_9BILA</name>
<dbReference type="EMBL" id="CAJNOC010002223">
    <property type="protein sequence ID" value="CAF0920190.1"/>
    <property type="molecule type" value="Genomic_DNA"/>
</dbReference>
<dbReference type="InterPro" id="IPR050726">
    <property type="entry name" value="mGluR"/>
</dbReference>
<dbReference type="InterPro" id="IPR000337">
    <property type="entry name" value="GPCR_3"/>
</dbReference>
<dbReference type="InterPro" id="IPR038550">
    <property type="entry name" value="GPCR_3_9-Cys_sf"/>
</dbReference>
<keyword evidence="8 13" id="KW-0472">Membrane</keyword>
<protein>
    <recommendedName>
        <fullName evidence="14">G-protein coupled receptors family 3 profile domain-containing protein</fullName>
    </recommendedName>
</protein>
<dbReference type="Proteomes" id="UP000663879">
    <property type="component" value="Unassembled WGS sequence"/>
</dbReference>
<dbReference type="AlphaFoldDB" id="A0A814AWX2"/>
<keyword evidence="4 13" id="KW-0812">Transmembrane</keyword>
<keyword evidence="9" id="KW-0675">Receptor</keyword>
<evidence type="ECO:0000256" key="5">
    <source>
        <dbReference type="ARBA" id="ARBA00022729"/>
    </source>
</evidence>
<dbReference type="FunFam" id="3.40.50.2300:FF:000145">
    <property type="entry name" value="Glutamate receptor, metabotropic"/>
    <property type="match status" value="1"/>
</dbReference>
<feature type="domain" description="G-protein coupled receptors family 3 profile" evidence="14">
    <location>
        <begin position="663"/>
        <end position="937"/>
    </location>
</feature>
<dbReference type="Gene3D" id="3.40.50.2300">
    <property type="match status" value="2"/>
</dbReference>
<sequence>MLLYKKVYNIKTYKYLNNKNLNSLFIFVSLCLLIYETETSSVVNDKTTRYLDSSKVEFCEKCDLFIGGLFPIHGPKYARQSTISPIINFDENSNLSSLSTTTNVPTTSLEIIEEFFDDFTCGDIKKERGIQRLEAMLFAIDLINNSTSLLPNIKLGARIYDTCDRDTIAMEKCINFVSDYFLLKEENIVNDFTCVASDYALVNSEKNNHMKPSKNKDAIHKRKVVGVIGAASSSVSIQVANLLRLFQVPQISYASTSPELSNKERFPFFSRVLPSDTLQAEAMANLVHHLNWNYIATLNEEGNLGGIDSFITNAKSRNICISGSYTISQTASEDDVKLILTEMYKQKNARGVVVFLQDHNIRKLLKIVNGLNMTGHFLWIASDSWGTKKESISSNDLAAQGAITFSPKSFEIKEFNEYFQKLRPRTNTRNPWFEEFWQDEFKCLIGQPLFQPNHRRLYKKQCTGEEKLNITQDGFIHFVIDSVFAMAHAIQDLISTHCSHLKHTDLIKCQQKIIFKGPEFLKAIRNVNFDSVTGRRVEFLKNSGDGLAPFEVFQYQQFESGKFGYKKITEWEKNKPFVLDTNLLKWNLENRILPRSICKEECGYGEIKQGDHCCWVCTKCEENEYVNRTLNKCIKCEQGYGPDENKTKCLKLDIEYMTFNSPFTIIPITFSTMGIFITMFTIYVFIRYNETPIIKASGRELCYVLLAGIMSSYLVTFPMVTKPTFVSCLMLRFGFSTSLTLCLSALFTKTNRLSRIFNNSVKQVRQASYVSPKSQLFICGSIVSVQVIGILVWISINPPSTSFDYDDPKRVILQCNTQNTHLAISFLYNFFLVILCTIYAVKTRKIPENFNEARFIGFTMYSICIIWVAFIPIYFGTTAAAGTSKSPKNNYKIQLTTMAMCLSLSATVILFCLFLPKLRVVILKPNKNVRTKSNISKLGFKNNTHSYKESAVVLQSMNNHGNFEKSLTVATVASTNSTPSSPGSQMTKQAQYLNTFQSVPNKNKFSNSSIKTSNFSSSMIEQDYLGDDEKKKEEETRTKLVDLEDSDKVFEKDVNNNYLSPVQLAITQAVESLGEFSIKVLANQINDDDKSIQIKKDTNEYDEQTSSDYEYFLVSRGPDRKSISSINNENLKTNDKQLINDSDIEMNNLSKPMLPHIRKGFNGYSKNNELSASSTSLSSQEHKQNSNEKIDRFKKEEPLNSFLVDNSTDSVKGLYSLKITFV</sequence>
<dbReference type="Pfam" id="PF00003">
    <property type="entry name" value="7tm_3"/>
    <property type="match status" value="1"/>
</dbReference>
<evidence type="ECO:0000256" key="3">
    <source>
        <dbReference type="ARBA" id="ARBA00022475"/>
    </source>
</evidence>
<evidence type="ECO:0000256" key="1">
    <source>
        <dbReference type="ARBA" id="ARBA00004651"/>
    </source>
</evidence>
<evidence type="ECO:0000259" key="14">
    <source>
        <dbReference type="PROSITE" id="PS50259"/>
    </source>
</evidence>
<dbReference type="GO" id="GO:0005886">
    <property type="term" value="C:plasma membrane"/>
    <property type="evidence" value="ECO:0007669"/>
    <property type="project" value="UniProtKB-SubCell"/>
</dbReference>
<dbReference type="InterPro" id="IPR028082">
    <property type="entry name" value="Peripla_BP_I"/>
</dbReference>